<sequence length="86" mass="9806">MRSTSIDKEKMTEIYKQIGKNVKKIRKEKNISQLSLAMAIGHKAVGVVSMAELCINGKHFNIEHLMKIADVLEVDICEFFKNISIR</sequence>
<evidence type="ECO:0000313" key="3">
    <source>
        <dbReference type="Proteomes" id="UP000199227"/>
    </source>
</evidence>
<dbReference type="InterPro" id="IPR010982">
    <property type="entry name" value="Lambda_DNA-bd_dom_sf"/>
</dbReference>
<dbReference type="CDD" id="cd00093">
    <property type="entry name" value="HTH_XRE"/>
    <property type="match status" value="1"/>
</dbReference>
<protein>
    <submittedName>
        <fullName evidence="2">Helix-turn-helix</fullName>
    </submittedName>
</protein>
<accession>A0A1I5TNK3</accession>
<evidence type="ECO:0000313" key="2">
    <source>
        <dbReference type="EMBL" id="SFP84662.1"/>
    </source>
</evidence>
<dbReference type="SUPFAM" id="SSF47413">
    <property type="entry name" value="lambda repressor-like DNA-binding domains"/>
    <property type="match status" value="1"/>
</dbReference>
<organism evidence="2 3">
    <name type="scientific">Hydrogenimonas thermophila</name>
    <dbReference type="NCBI Taxonomy" id="223786"/>
    <lineage>
        <taxon>Bacteria</taxon>
        <taxon>Pseudomonadati</taxon>
        <taxon>Campylobacterota</taxon>
        <taxon>Epsilonproteobacteria</taxon>
        <taxon>Campylobacterales</taxon>
        <taxon>Hydrogenimonadaceae</taxon>
        <taxon>Hydrogenimonas</taxon>
    </lineage>
</organism>
<dbReference type="OrthoDB" id="5360811at2"/>
<dbReference type="Gene3D" id="1.10.260.40">
    <property type="entry name" value="lambda repressor-like DNA-binding domains"/>
    <property type="match status" value="1"/>
</dbReference>
<dbReference type="Proteomes" id="UP000199227">
    <property type="component" value="Unassembled WGS sequence"/>
</dbReference>
<name>A0A1I5TNK3_9BACT</name>
<dbReference type="InterPro" id="IPR001387">
    <property type="entry name" value="Cro/C1-type_HTH"/>
</dbReference>
<dbReference type="AlphaFoldDB" id="A0A1I5TNK3"/>
<reference evidence="2 3" key="1">
    <citation type="submission" date="2016-10" db="EMBL/GenBank/DDBJ databases">
        <authorList>
            <person name="de Groot N.N."/>
        </authorList>
    </citation>
    <scope>NUCLEOTIDE SEQUENCE [LARGE SCALE GENOMIC DNA]</scope>
    <source>
        <strain evidence="2 3">EP1-55-1</strain>
    </source>
</reference>
<dbReference type="PROSITE" id="PS50943">
    <property type="entry name" value="HTH_CROC1"/>
    <property type="match status" value="1"/>
</dbReference>
<keyword evidence="3" id="KW-1185">Reference proteome</keyword>
<dbReference type="EMBL" id="FOXB01000046">
    <property type="protein sequence ID" value="SFP84662.1"/>
    <property type="molecule type" value="Genomic_DNA"/>
</dbReference>
<evidence type="ECO:0000259" key="1">
    <source>
        <dbReference type="PROSITE" id="PS50943"/>
    </source>
</evidence>
<gene>
    <name evidence="2" type="ORF">SAMN05216234_14614</name>
</gene>
<dbReference type="GO" id="GO:0003677">
    <property type="term" value="F:DNA binding"/>
    <property type="evidence" value="ECO:0007669"/>
    <property type="project" value="InterPro"/>
</dbReference>
<dbReference type="Pfam" id="PF01381">
    <property type="entry name" value="HTH_3"/>
    <property type="match status" value="1"/>
</dbReference>
<dbReference type="RefSeq" id="WP_092913866.1">
    <property type="nucleotide sequence ID" value="NZ_CP136592.1"/>
</dbReference>
<proteinExistence type="predicted"/>
<feature type="domain" description="HTH cro/C1-type" evidence="1">
    <location>
        <begin position="22"/>
        <end position="79"/>
    </location>
</feature>
<dbReference type="STRING" id="223786.SAMN05216234_14614"/>